<evidence type="ECO:0000313" key="1">
    <source>
        <dbReference type="EMBL" id="KAH7972160.1"/>
    </source>
</evidence>
<name>A0A9D4Q956_RHISA</name>
<reference evidence="1" key="1">
    <citation type="journal article" date="2020" name="Cell">
        <title>Large-Scale Comparative Analyses of Tick Genomes Elucidate Their Genetic Diversity and Vector Capacities.</title>
        <authorList>
            <consortium name="Tick Genome and Microbiome Consortium (TIGMIC)"/>
            <person name="Jia N."/>
            <person name="Wang J."/>
            <person name="Shi W."/>
            <person name="Du L."/>
            <person name="Sun Y."/>
            <person name="Zhan W."/>
            <person name="Jiang J.F."/>
            <person name="Wang Q."/>
            <person name="Zhang B."/>
            <person name="Ji P."/>
            <person name="Bell-Sakyi L."/>
            <person name="Cui X.M."/>
            <person name="Yuan T.T."/>
            <person name="Jiang B.G."/>
            <person name="Yang W.F."/>
            <person name="Lam T.T."/>
            <person name="Chang Q.C."/>
            <person name="Ding S.J."/>
            <person name="Wang X.J."/>
            <person name="Zhu J.G."/>
            <person name="Ruan X.D."/>
            <person name="Zhao L."/>
            <person name="Wei J.T."/>
            <person name="Ye R.Z."/>
            <person name="Que T.C."/>
            <person name="Du C.H."/>
            <person name="Zhou Y.H."/>
            <person name="Cheng J.X."/>
            <person name="Dai P.F."/>
            <person name="Guo W.B."/>
            <person name="Han X.H."/>
            <person name="Huang E.J."/>
            <person name="Li L.F."/>
            <person name="Wei W."/>
            <person name="Gao Y.C."/>
            <person name="Liu J.Z."/>
            <person name="Shao H.Z."/>
            <person name="Wang X."/>
            <person name="Wang C.C."/>
            <person name="Yang T.C."/>
            <person name="Huo Q.B."/>
            <person name="Li W."/>
            <person name="Chen H.Y."/>
            <person name="Chen S.E."/>
            <person name="Zhou L.G."/>
            <person name="Ni X.B."/>
            <person name="Tian J.H."/>
            <person name="Sheng Y."/>
            <person name="Liu T."/>
            <person name="Pan Y.S."/>
            <person name="Xia L.Y."/>
            <person name="Li J."/>
            <person name="Zhao F."/>
            <person name="Cao W.C."/>
        </authorList>
    </citation>
    <scope>NUCLEOTIDE SEQUENCE</scope>
    <source>
        <strain evidence="1">Rsan-2018</strain>
    </source>
</reference>
<accession>A0A9D4Q956</accession>
<gene>
    <name evidence="1" type="ORF">HPB52_007922</name>
</gene>
<evidence type="ECO:0000313" key="2">
    <source>
        <dbReference type="Proteomes" id="UP000821837"/>
    </source>
</evidence>
<organism evidence="1 2">
    <name type="scientific">Rhipicephalus sanguineus</name>
    <name type="common">Brown dog tick</name>
    <name type="synonym">Ixodes sanguineus</name>
    <dbReference type="NCBI Taxonomy" id="34632"/>
    <lineage>
        <taxon>Eukaryota</taxon>
        <taxon>Metazoa</taxon>
        <taxon>Ecdysozoa</taxon>
        <taxon>Arthropoda</taxon>
        <taxon>Chelicerata</taxon>
        <taxon>Arachnida</taxon>
        <taxon>Acari</taxon>
        <taxon>Parasitiformes</taxon>
        <taxon>Ixodida</taxon>
        <taxon>Ixodoidea</taxon>
        <taxon>Ixodidae</taxon>
        <taxon>Rhipicephalinae</taxon>
        <taxon>Rhipicephalus</taxon>
        <taxon>Rhipicephalus</taxon>
    </lineage>
</organism>
<dbReference type="EMBL" id="JABSTV010001247">
    <property type="protein sequence ID" value="KAH7972160.1"/>
    <property type="molecule type" value="Genomic_DNA"/>
</dbReference>
<dbReference type="AlphaFoldDB" id="A0A9D4Q956"/>
<proteinExistence type="predicted"/>
<reference evidence="1" key="2">
    <citation type="submission" date="2021-09" db="EMBL/GenBank/DDBJ databases">
        <authorList>
            <person name="Jia N."/>
            <person name="Wang J."/>
            <person name="Shi W."/>
            <person name="Du L."/>
            <person name="Sun Y."/>
            <person name="Zhan W."/>
            <person name="Jiang J."/>
            <person name="Wang Q."/>
            <person name="Zhang B."/>
            <person name="Ji P."/>
            <person name="Sakyi L.B."/>
            <person name="Cui X."/>
            <person name="Yuan T."/>
            <person name="Jiang B."/>
            <person name="Yang W."/>
            <person name="Lam T.T.-Y."/>
            <person name="Chang Q."/>
            <person name="Ding S."/>
            <person name="Wang X."/>
            <person name="Zhu J."/>
            <person name="Ruan X."/>
            <person name="Zhao L."/>
            <person name="Wei J."/>
            <person name="Que T."/>
            <person name="Du C."/>
            <person name="Cheng J."/>
            <person name="Dai P."/>
            <person name="Han X."/>
            <person name="Huang E."/>
            <person name="Gao Y."/>
            <person name="Liu J."/>
            <person name="Shao H."/>
            <person name="Ye R."/>
            <person name="Li L."/>
            <person name="Wei W."/>
            <person name="Wang X."/>
            <person name="Wang C."/>
            <person name="Huo Q."/>
            <person name="Li W."/>
            <person name="Guo W."/>
            <person name="Chen H."/>
            <person name="Chen S."/>
            <person name="Zhou L."/>
            <person name="Zhou L."/>
            <person name="Ni X."/>
            <person name="Tian J."/>
            <person name="Zhou Y."/>
            <person name="Sheng Y."/>
            <person name="Liu T."/>
            <person name="Pan Y."/>
            <person name="Xia L."/>
            <person name="Li J."/>
            <person name="Zhao F."/>
            <person name="Cao W."/>
        </authorList>
    </citation>
    <scope>NUCLEOTIDE SEQUENCE</scope>
    <source>
        <strain evidence="1">Rsan-2018</strain>
        <tissue evidence="1">Larvae</tissue>
    </source>
</reference>
<dbReference type="Proteomes" id="UP000821837">
    <property type="component" value="Chromosome 11"/>
</dbReference>
<sequence length="127" mass="13664">MAVRAWRVALSDQNQGGQKAGNVTATDVVDAEYFASVLVEASRRVGPAPRNTSTALLARRANLYYSVPRGVGLHAQAGPAFYEQALCIREHNHPCIVDGWTLDSDRIDTMALRSRGLAVPTRGAGCI</sequence>
<protein>
    <submittedName>
        <fullName evidence="1">Uncharacterized protein</fullName>
    </submittedName>
</protein>
<keyword evidence="2" id="KW-1185">Reference proteome</keyword>
<comment type="caution">
    <text evidence="1">The sequence shown here is derived from an EMBL/GenBank/DDBJ whole genome shotgun (WGS) entry which is preliminary data.</text>
</comment>